<protein>
    <recommendedName>
        <fullName evidence="3">Cupin 2 conserved barrel domain-containing protein</fullName>
    </recommendedName>
</protein>
<dbReference type="Proteomes" id="UP000030706">
    <property type="component" value="Unassembled WGS sequence"/>
</dbReference>
<dbReference type="InterPro" id="IPR014710">
    <property type="entry name" value="RmlC-like_jellyroll"/>
</dbReference>
<dbReference type="InterPro" id="IPR011051">
    <property type="entry name" value="RmlC_Cupin_sf"/>
</dbReference>
<dbReference type="OrthoDB" id="5270965at2759"/>
<evidence type="ECO:0000313" key="1">
    <source>
        <dbReference type="EMBL" id="KEQ80204.1"/>
    </source>
</evidence>
<evidence type="ECO:0000313" key="2">
    <source>
        <dbReference type="Proteomes" id="UP000030706"/>
    </source>
</evidence>
<dbReference type="PANTHER" id="PTHR40434">
    <property type="entry name" value="CUPIN_2 DOMAIN-CONTAINING PROTEIN"/>
    <property type="match status" value="1"/>
</dbReference>
<name>A0A074X915_AURPU</name>
<dbReference type="SUPFAM" id="SSF51182">
    <property type="entry name" value="RmlC-like cupins"/>
    <property type="match status" value="1"/>
</dbReference>
<dbReference type="EMBL" id="KL584999">
    <property type="protein sequence ID" value="KEQ80204.1"/>
    <property type="molecule type" value="Genomic_DNA"/>
</dbReference>
<gene>
    <name evidence="1" type="ORF">M438DRAFT_304563</name>
</gene>
<dbReference type="Gene3D" id="2.60.120.10">
    <property type="entry name" value="Jelly Rolls"/>
    <property type="match status" value="1"/>
</dbReference>
<proteinExistence type="predicted"/>
<keyword evidence="2" id="KW-1185">Reference proteome</keyword>
<dbReference type="RefSeq" id="XP_029756391.1">
    <property type="nucleotide sequence ID" value="XM_029902192.1"/>
</dbReference>
<evidence type="ECO:0008006" key="3">
    <source>
        <dbReference type="Google" id="ProtNLM"/>
    </source>
</evidence>
<accession>A0A074X915</accession>
<organism evidence="1 2">
    <name type="scientific">Aureobasidium pullulans EXF-150</name>
    <dbReference type="NCBI Taxonomy" id="1043002"/>
    <lineage>
        <taxon>Eukaryota</taxon>
        <taxon>Fungi</taxon>
        <taxon>Dikarya</taxon>
        <taxon>Ascomycota</taxon>
        <taxon>Pezizomycotina</taxon>
        <taxon>Dothideomycetes</taxon>
        <taxon>Dothideomycetidae</taxon>
        <taxon>Dothideales</taxon>
        <taxon>Saccotheciaceae</taxon>
        <taxon>Aureobasidium</taxon>
    </lineage>
</organism>
<dbReference type="HOGENOM" id="CLU_158082_0_0_1"/>
<dbReference type="AlphaFoldDB" id="A0A074X915"/>
<dbReference type="GeneID" id="40744498"/>
<reference evidence="1 2" key="1">
    <citation type="journal article" date="2014" name="BMC Genomics">
        <title>Genome sequencing of four Aureobasidium pullulans varieties: biotechnological potential, stress tolerance, and description of new species.</title>
        <authorList>
            <person name="Gostin Ar C."/>
            <person name="Ohm R.A."/>
            <person name="Kogej T."/>
            <person name="Sonjak S."/>
            <person name="Turk M."/>
            <person name="Zajc J."/>
            <person name="Zalar P."/>
            <person name="Grube M."/>
            <person name="Sun H."/>
            <person name="Han J."/>
            <person name="Sharma A."/>
            <person name="Chiniquy J."/>
            <person name="Ngan C.Y."/>
            <person name="Lipzen A."/>
            <person name="Barry K."/>
            <person name="Grigoriev I.V."/>
            <person name="Gunde-Cimerman N."/>
        </authorList>
    </citation>
    <scope>NUCLEOTIDE SEQUENCE [LARGE SCALE GENOMIC DNA]</scope>
    <source>
        <strain evidence="1 2">EXF-150</strain>
    </source>
</reference>
<sequence>MAPKTQKEAEAEVRGWGFNHVFTWTDRPGAHYPPHTHSGITTHLVLRGSLELSYPDDPSPKKELCRVGDRFDVDANRRHEVWVGKDGATYVIGE</sequence>
<dbReference type="PANTHER" id="PTHR40434:SF1">
    <property type="entry name" value="CUPIN TYPE-1 DOMAIN-CONTAINING PROTEIN"/>
    <property type="match status" value="1"/>
</dbReference>